<dbReference type="EMBL" id="JAOZEW010000010">
    <property type="protein sequence ID" value="MCV9928074.1"/>
    <property type="molecule type" value="Genomic_DNA"/>
</dbReference>
<keyword evidence="3" id="KW-1185">Reference proteome</keyword>
<comment type="caution">
    <text evidence="2">The sequence shown here is derived from an EMBL/GenBank/DDBJ whole genome shotgun (WGS) entry which is preliminary data.</text>
</comment>
<keyword evidence="1" id="KW-0812">Transmembrane</keyword>
<accession>A0A9X2ZBQ8</accession>
<dbReference type="Proteomes" id="UP001151079">
    <property type="component" value="Unassembled WGS sequence"/>
</dbReference>
<feature type="transmembrane region" description="Helical" evidence="1">
    <location>
        <begin position="68"/>
        <end position="89"/>
    </location>
</feature>
<reference evidence="2" key="1">
    <citation type="submission" date="2022-10" db="EMBL/GenBank/DDBJ databases">
        <title>Two novel species of Flavobacterium.</title>
        <authorList>
            <person name="Liu Q."/>
            <person name="Xin Y.-H."/>
        </authorList>
    </citation>
    <scope>NUCLEOTIDE SEQUENCE</scope>
    <source>
        <strain evidence="2">LS1R49</strain>
    </source>
</reference>
<dbReference type="AlphaFoldDB" id="A0A9X2ZBQ8"/>
<gene>
    <name evidence="2" type="ORF">OIU83_10445</name>
</gene>
<evidence type="ECO:0000256" key="1">
    <source>
        <dbReference type="SAM" id="Phobius"/>
    </source>
</evidence>
<evidence type="ECO:0000313" key="2">
    <source>
        <dbReference type="EMBL" id="MCV9928074.1"/>
    </source>
</evidence>
<dbReference type="RefSeq" id="WP_264206200.1">
    <property type="nucleotide sequence ID" value="NZ_JAOZEW010000010.1"/>
</dbReference>
<keyword evidence="1" id="KW-0472">Membrane</keyword>
<evidence type="ECO:0000313" key="3">
    <source>
        <dbReference type="Proteomes" id="UP001151079"/>
    </source>
</evidence>
<keyword evidence="1" id="KW-1133">Transmembrane helix</keyword>
<protein>
    <submittedName>
        <fullName evidence="2">Zinc ribbon domain-containing protein</fullName>
    </submittedName>
</protein>
<feature type="transmembrane region" description="Helical" evidence="1">
    <location>
        <begin position="7"/>
        <end position="27"/>
    </location>
</feature>
<name>A0A9X2ZBQ8_9FLAO</name>
<sequence>MCNTKTKLNLLVKGGFISVFFIPILPIKKDYTLNCDNCQKSIQKNSLNHIEKEKVINAFKSTEYKIPFLHFTGFLILLSVLSFAIYTGVEATKEEKIHIRNPEIGDLYRIKTPTGYTTFKVNKVLKDSVYVFINNMETTGYSGIDKININENYNELRSFSKPELLKMYDQNIIYQIDREILEP</sequence>
<proteinExistence type="predicted"/>
<organism evidence="2 3">
    <name type="scientific">Flavobacterium shii</name>
    <dbReference type="NCBI Taxonomy" id="2987687"/>
    <lineage>
        <taxon>Bacteria</taxon>
        <taxon>Pseudomonadati</taxon>
        <taxon>Bacteroidota</taxon>
        <taxon>Flavobacteriia</taxon>
        <taxon>Flavobacteriales</taxon>
        <taxon>Flavobacteriaceae</taxon>
        <taxon>Flavobacterium</taxon>
    </lineage>
</organism>